<evidence type="ECO:0000256" key="14">
    <source>
        <dbReference type="SAM" id="MobiDB-lite"/>
    </source>
</evidence>
<dbReference type="CDD" id="cd05048">
    <property type="entry name" value="PTKc_Ror"/>
    <property type="match status" value="1"/>
</dbReference>
<feature type="domain" description="FZ" evidence="17">
    <location>
        <begin position="70"/>
        <end position="204"/>
    </location>
</feature>
<dbReference type="FunFam" id="3.30.200.20:FF:000139">
    <property type="entry name" value="inactive tyrosine-protein kinase transmembrane receptor ROR1"/>
    <property type="match status" value="1"/>
</dbReference>
<dbReference type="SMART" id="SM00219">
    <property type="entry name" value="TyrKc"/>
    <property type="match status" value="1"/>
</dbReference>
<dbReference type="FunFam" id="1.10.510.10:FF:000116">
    <property type="entry name" value="inactive tyrosine-protein kinase transmembrane receptor ROR1"/>
    <property type="match status" value="1"/>
</dbReference>
<dbReference type="InterPro" id="IPR036790">
    <property type="entry name" value="Frizzled_dom_sf"/>
</dbReference>
<keyword evidence="2 13" id="KW-0597">Phosphoprotein</keyword>
<dbReference type="Pfam" id="PF00051">
    <property type="entry name" value="Kringle"/>
    <property type="match status" value="1"/>
</dbReference>
<keyword evidence="4" id="KW-0808">Transferase</keyword>
<feature type="region of interest" description="Disordered" evidence="14">
    <location>
        <begin position="328"/>
        <end position="350"/>
    </location>
</feature>
<dbReference type="GO" id="GO:0005524">
    <property type="term" value="F:ATP binding"/>
    <property type="evidence" value="ECO:0007669"/>
    <property type="project" value="UniProtKB-UniRule"/>
</dbReference>
<dbReference type="InterPro" id="IPR000001">
    <property type="entry name" value="Kringle"/>
</dbReference>
<keyword evidence="13" id="KW-0675">Receptor</keyword>
<dbReference type="InterPro" id="IPR020067">
    <property type="entry name" value="Frizzled_dom"/>
</dbReference>
<feature type="region of interest" description="Disordered" evidence="14">
    <location>
        <begin position="662"/>
        <end position="687"/>
    </location>
</feature>
<evidence type="ECO:0000256" key="11">
    <source>
        <dbReference type="PROSITE-ProRule" id="PRU00121"/>
    </source>
</evidence>
<dbReference type="PANTHER" id="PTHR24416:SF611">
    <property type="entry name" value="TYROSINE-PROTEIN KINASE TRANSMEMBRANE RECEPTOR ROR"/>
    <property type="match status" value="1"/>
</dbReference>
<evidence type="ECO:0000259" key="18">
    <source>
        <dbReference type="PROSITE" id="PS50070"/>
    </source>
</evidence>
<dbReference type="InterPro" id="IPR017441">
    <property type="entry name" value="Protein_kinase_ATP_BS"/>
</dbReference>
<comment type="caution">
    <text evidence="11">Lacks conserved residue(s) required for the propagation of feature annotation.</text>
</comment>
<dbReference type="PROSITE" id="PS50038">
    <property type="entry name" value="FZ"/>
    <property type="match status" value="1"/>
</dbReference>
<keyword evidence="7 12" id="KW-0067">ATP-binding</keyword>
<evidence type="ECO:0000259" key="17">
    <source>
        <dbReference type="PROSITE" id="PS50038"/>
    </source>
</evidence>
<feature type="binding site" evidence="12">
    <location>
        <position position="411"/>
    </location>
    <ligand>
        <name>ATP</name>
        <dbReference type="ChEBI" id="CHEBI:30616"/>
    </ligand>
</feature>
<organism evidence="19 20">
    <name type="scientific">Oedothorax gibbosus</name>
    <dbReference type="NCBI Taxonomy" id="931172"/>
    <lineage>
        <taxon>Eukaryota</taxon>
        <taxon>Metazoa</taxon>
        <taxon>Ecdysozoa</taxon>
        <taxon>Arthropoda</taxon>
        <taxon>Chelicerata</taxon>
        <taxon>Arachnida</taxon>
        <taxon>Araneae</taxon>
        <taxon>Araneomorphae</taxon>
        <taxon>Entelegynae</taxon>
        <taxon>Araneoidea</taxon>
        <taxon>Linyphiidae</taxon>
        <taxon>Erigoninae</taxon>
        <taxon>Oedothorax</taxon>
    </lineage>
</organism>
<evidence type="ECO:0000256" key="4">
    <source>
        <dbReference type="ARBA" id="ARBA00022679"/>
    </source>
</evidence>
<dbReference type="Gene3D" id="1.10.2000.10">
    <property type="entry name" value="Frizzled cysteine-rich domain"/>
    <property type="match status" value="1"/>
</dbReference>
<evidence type="ECO:0000256" key="9">
    <source>
        <dbReference type="ARBA" id="ARBA00023157"/>
    </source>
</evidence>
<keyword evidence="9" id="KW-1015">Disulfide bond</keyword>
<protein>
    <recommendedName>
        <fullName evidence="13">Tyrosine-protein kinase receptor</fullName>
        <ecNumber evidence="13">2.7.10.1</ecNumber>
    </recommendedName>
</protein>
<keyword evidence="8" id="KW-0829">Tyrosine-protein kinase</keyword>
<feature type="compositionally biased region" description="Low complexity" evidence="14">
    <location>
        <begin position="670"/>
        <end position="687"/>
    </location>
</feature>
<dbReference type="PROSITE" id="PS00107">
    <property type="entry name" value="PROTEIN_KINASE_ATP"/>
    <property type="match status" value="1"/>
</dbReference>
<dbReference type="CDD" id="cd07459">
    <property type="entry name" value="CRD_TK_ROR_like"/>
    <property type="match status" value="1"/>
</dbReference>
<dbReference type="Pfam" id="PF07714">
    <property type="entry name" value="PK_Tyr_Ser-Thr"/>
    <property type="match status" value="1"/>
</dbReference>
<dbReference type="PROSITE" id="PS50011">
    <property type="entry name" value="PROTEIN_KINASE_DOM"/>
    <property type="match status" value="1"/>
</dbReference>
<comment type="catalytic activity">
    <reaction evidence="10 13">
        <text>L-tyrosyl-[protein] + ATP = O-phospho-L-tyrosyl-[protein] + ADP + H(+)</text>
        <dbReference type="Rhea" id="RHEA:10596"/>
        <dbReference type="Rhea" id="RHEA-COMP:10136"/>
        <dbReference type="Rhea" id="RHEA-COMP:20101"/>
        <dbReference type="ChEBI" id="CHEBI:15378"/>
        <dbReference type="ChEBI" id="CHEBI:30616"/>
        <dbReference type="ChEBI" id="CHEBI:46858"/>
        <dbReference type="ChEBI" id="CHEBI:61978"/>
        <dbReference type="ChEBI" id="CHEBI:456216"/>
        <dbReference type="EC" id="2.7.10.1"/>
    </reaction>
</comment>
<dbReference type="PANTHER" id="PTHR24416">
    <property type="entry name" value="TYROSINE-PROTEIN KINASE RECEPTOR"/>
    <property type="match status" value="1"/>
</dbReference>
<dbReference type="InterPro" id="IPR050122">
    <property type="entry name" value="RTK"/>
</dbReference>
<dbReference type="PRINTS" id="PR00109">
    <property type="entry name" value="TYRKINASE"/>
</dbReference>
<dbReference type="InterPro" id="IPR020635">
    <property type="entry name" value="Tyr_kinase_cat_dom"/>
</dbReference>
<dbReference type="PRINTS" id="PR00018">
    <property type="entry name" value="KRINGLE"/>
</dbReference>
<dbReference type="InterPro" id="IPR038178">
    <property type="entry name" value="Kringle_sf"/>
</dbReference>
<evidence type="ECO:0000256" key="3">
    <source>
        <dbReference type="ARBA" id="ARBA00022572"/>
    </source>
</evidence>
<dbReference type="GO" id="GO:0005886">
    <property type="term" value="C:plasma membrane"/>
    <property type="evidence" value="ECO:0007669"/>
    <property type="project" value="TreeGrafter"/>
</dbReference>
<proteinExistence type="inferred from homology"/>
<keyword evidence="13 15" id="KW-0812">Transmembrane</keyword>
<feature type="compositionally biased region" description="Low complexity" evidence="14">
    <location>
        <begin position="328"/>
        <end position="340"/>
    </location>
</feature>
<evidence type="ECO:0000313" key="19">
    <source>
        <dbReference type="EMBL" id="KAG8185697.1"/>
    </source>
</evidence>
<keyword evidence="3 11" id="KW-0420">Kringle</keyword>
<dbReference type="PROSITE" id="PS00239">
    <property type="entry name" value="RECEPTOR_TYR_KIN_II"/>
    <property type="match status" value="1"/>
</dbReference>
<dbReference type="GO" id="GO:0004714">
    <property type="term" value="F:transmembrane receptor protein tyrosine kinase activity"/>
    <property type="evidence" value="ECO:0007669"/>
    <property type="project" value="UniProtKB-EC"/>
</dbReference>
<feature type="domain" description="Protein kinase" evidence="16">
    <location>
        <begin position="377"/>
        <end position="649"/>
    </location>
</feature>
<dbReference type="SMART" id="SM00130">
    <property type="entry name" value="KR"/>
    <property type="match status" value="1"/>
</dbReference>
<keyword evidence="20" id="KW-1185">Reference proteome</keyword>
<dbReference type="AlphaFoldDB" id="A0AAV6UN90"/>
<dbReference type="Gene3D" id="3.30.200.20">
    <property type="entry name" value="Phosphorylase Kinase, domain 1"/>
    <property type="match status" value="1"/>
</dbReference>
<dbReference type="PROSITE" id="PS50070">
    <property type="entry name" value="KRINGLE_2"/>
    <property type="match status" value="1"/>
</dbReference>
<dbReference type="InterPro" id="IPR002011">
    <property type="entry name" value="Tyr_kinase_rcpt_2_CS"/>
</dbReference>
<dbReference type="Proteomes" id="UP000827092">
    <property type="component" value="Unassembled WGS sequence"/>
</dbReference>
<evidence type="ECO:0000313" key="20">
    <source>
        <dbReference type="Proteomes" id="UP000827092"/>
    </source>
</evidence>
<evidence type="ECO:0000256" key="6">
    <source>
        <dbReference type="ARBA" id="ARBA00022777"/>
    </source>
</evidence>
<name>A0AAV6UN90_9ARAC</name>
<dbReference type="InterPro" id="IPR018056">
    <property type="entry name" value="Kringle_CS"/>
</dbReference>
<gene>
    <name evidence="19" type="ORF">JTE90_003236</name>
</gene>
<dbReference type="SUPFAM" id="SSF56112">
    <property type="entry name" value="Protein kinase-like (PK-like)"/>
    <property type="match status" value="1"/>
</dbReference>
<feature type="region of interest" description="Disordered" evidence="14">
    <location>
        <begin position="746"/>
        <end position="766"/>
    </location>
</feature>
<evidence type="ECO:0000259" key="16">
    <source>
        <dbReference type="PROSITE" id="PS50011"/>
    </source>
</evidence>
<evidence type="ECO:0000256" key="1">
    <source>
        <dbReference type="ARBA" id="ARBA00004479"/>
    </source>
</evidence>
<reference evidence="19 20" key="1">
    <citation type="journal article" date="2022" name="Nat. Ecol. Evol.">
        <title>A masculinizing supergene underlies an exaggerated male reproductive morph in a spider.</title>
        <authorList>
            <person name="Hendrickx F."/>
            <person name="De Corte Z."/>
            <person name="Sonet G."/>
            <person name="Van Belleghem S.M."/>
            <person name="Kostlbacher S."/>
            <person name="Vangestel C."/>
        </authorList>
    </citation>
    <scope>NUCLEOTIDE SEQUENCE [LARGE SCALE GENOMIC DNA]</scope>
    <source>
        <strain evidence="19">W744_W776</strain>
    </source>
</reference>
<dbReference type="GO" id="GO:0043235">
    <property type="term" value="C:receptor complex"/>
    <property type="evidence" value="ECO:0007669"/>
    <property type="project" value="TreeGrafter"/>
</dbReference>
<dbReference type="InterPro" id="IPR013806">
    <property type="entry name" value="Kringle-like"/>
</dbReference>
<keyword evidence="15" id="KW-0472">Membrane</keyword>
<keyword evidence="5 12" id="KW-0547">Nucleotide-binding</keyword>
<dbReference type="GO" id="GO:0007169">
    <property type="term" value="P:cell surface receptor protein tyrosine kinase signaling pathway"/>
    <property type="evidence" value="ECO:0007669"/>
    <property type="project" value="InterPro"/>
</dbReference>
<evidence type="ECO:0000256" key="12">
    <source>
        <dbReference type="PROSITE-ProRule" id="PRU10141"/>
    </source>
</evidence>
<accession>A0AAV6UN90</accession>
<evidence type="ECO:0000256" key="2">
    <source>
        <dbReference type="ARBA" id="ARBA00022553"/>
    </source>
</evidence>
<feature type="domain" description="Kringle" evidence="18">
    <location>
        <begin position="217"/>
        <end position="292"/>
    </location>
</feature>
<evidence type="ECO:0000256" key="7">
    <source>
        <dbReference type="ARBA" id="ARBA00022840"/>
    </source>
</evidence>
<dbReference type="EC" id="2.7.10.1" evidence="13"/>
<dbReference type="Gene3D" id="2.40.20.10">
    <property type="entry name" value="Plasminogen Kringle 4"/>
    <property type="match status" value="1"/>
</dbReference>
<feature type="transmembrane region" description="Helical" evidence="15">
    <location>
        <begin position="296"/>
        <end position="320"/>
    </location>
</feature>
<evidence type="ECO:0000256" key="5">
    <source>
        <dbReference type="ARBA" id="ARBA00022741"/>
    </source>
</evidence>
<comment type="subcellular location">
    <subcellularLocation>
        <location evidence="1">Membrane</location>
        <topology evidence="1">Single-pass type I membrane protein</topology>
    </subcellularLocation>
</comment>
<evidence type="ECO:0000256" key="15">
    <source>
        <dbReference type="SAM" id="Phobius"/>
    </source>
</evidence>
<dbReference type="Gene3D" id="1.10.510.10">
    <property type="entry name" value="Transferase(Phosphotransferase) domain 1"/>
    <property type="match status" value="1"/>
</dbReference>
<comment type="similarity">
    <text evidence="13">Belongs to the protein kinase superfamily. Tyr protein kinase family. Insulin receptor subfamily.</text>
</comment>
<dbReference type="SUPFAM" id="SSF57440">
    <property type="entry name" value="Kringle-like"/>
    <property type="match status" value="1"/>
</dbReference>
<keyword evidence="15" id="KW-1133">Transmembrane helix</keyword>
<evidence type="ECO:0000256" key="10">
    <source>
        <dbReference type="ARBA" id="ARBA00051243"/>
    </source>
</evidence>
<dbReference type="EMBL" id="JAFNEN010000326">
    <property type="protein sequence ID" value="KAG8185697.1"/>
    <property type="molecule type" value="Genomic_DNA"/>
</dbReference>
<dbReference type="InterPro" id="IPR001245">
    <property type="entry name" value="Ser-Thr/Tyr_kinase_cat_dom"/>
</dbReference>
<dbReference type="PROSITE" id="PS00021">
    <property type="entry name" value="KRINGLE_1"/>
    <property type="match status" value="1"/>
</dbReference>
<dbReference type="Pfam" id="PF01392">
    <property type="entry name" value="Fz"/>
    <property type="match status" value="1"/>
</dbReference>
<dbReference type="InterPro" id="IPR041775">
    <property type="entry name" value="Ror-like_CRD"/>
</dbReference>
<dbReference type="InterPro" id="IPR008266">
    <property type="entry name" value="Tyr_kinase_AS"/>
</dbReference>
<dbReference type="GO" id="GO:0017147">
    <property type="term" value="F:Wnt-protein binding"/>
    <property type="evidence" value="ECO:0007669"/>
    <property type="project" value="TreeGrafter"/>
</dbReference>
<dbReference type="CDD" id="cd00108">
    <property type="entry name" value="KR"/>
    <property type="match status" value="1"/>
</dbReference>
<evidence type="ECO:0000256" key="13">
    <source>
        <dbReference type="RuleBase" id="RU000312"/>
    </source>
</evidence>
<evidence type="ECO:0000256" key="8">
    <source>
        <dbReference type="ARBA" id="ARBA00023137"/>
    </source>
</evidence>
<sequence length="766" mass="86007">MFRAHVKTAKLQSPPHFSGNMAGKTLVVFGSLVLILAFISISKAQDMIFENVTEIVEESNSSMPEVEPQSSKGFCQLYRGVTCVQFIGNRSVYVNSPLSLSHMEEKLTAAFTVIATSQDVSEECHKYAIPSLCFFAFPLCEMDSPKPVPRQVCRDECEVLESNICRMEYSIAKRHPLLGQQKILPVCEELPPVGSKESETCMRLGMPSAVIVDREDTCFEGTGENYRGTMSTTISGLKCQPWSDQIFYKTADYPELVGGHSYCRNPGGKETQPWCFTTDPNVRKEVCNVPQCVDYLWLYILLPSIAMVALLGLLLGLWCVRWRRSKGPANKGPPLKGGPKTPSVRPLSAQGPHQQMEMKALIPRQNLRVPEVPLTTIRFLQELGEGAFGKVYCGELLSMSGNCSTTPVAIKTLKENATLKTQHDFQREAELMSDLHHPNIVCLLGVCMREEPMCMLFEFMSQGDLHEYLILHSPRSDVSASSEDGAPHILELPDFLHIAKQIAAGMDYLSAQHYVHRDLAARNCLVGENLTVKISDFGLSRDIYSSDYYRVTSKSLLPVRWMPLESILYGKFTTESDVWSFGVVLWEIFSYGLQPYYGYNNQEVIDMIRSRQLLPCPEDCPPHVYSLMVECWHEIFTQRPTFKELHTRLSSWMDILELNRRAQQNGSQHSSTGPSNNTGSTNMSNVSQGIHVPVFPQAIFSSNNGNIIQQKIANNHHMGPHILSNPFPNDQLNVMSLPRPTTPNMRQLPPQIIPPYHMSDGKISKV</sequence>
<dbReference type="PROSITE" id="PS00109">
    <property type="entry name" value="PROTEIN_KINASE_TYR"/>
    <property type="match status" value="1"/>
</dbReference>
<comment type="caution">
    <text evidence="19">The sequence shown here is derived from an EMBL/GenBank/DDBJ whole genome shotgun (WGS) entry which is preliminary data.</text>
</comment>
<keyword evidence="6" id="KW-0418">Kinase</keyword>
<dbReference type="InterPro" id="IPR000719">
    <property type="entry name" value="Prot_kinase_dom"/>
</dbReference>
<dbReference type="InterPro" id="IPR011009">
    <property type="entry name" value="Kinase-like_dom_sf"/>
</dbReference>